<evidence type="ECO:0000256" key="1">
    <source>
        <dbReference type="ARBA" id="ARBA00007068"/>
    </source>
</evidence>
<comment type="caution">
    <text evidence="2">The sequence shown here is derived from an EMBL/GenBank/DDBJ whole genome shotgun (WGS) entry which is preliminary data.</text>
</comment>
<dbReference type="PANTHER" id="PTHR36512">
    <property type="entry name" value="D-AMINOPEPTIDASE"/>
    <property type="match status" value="1"/>
</dbReference>
<keyword evidence="3" id="KW-1185">Reference proteome</keyword>
<dbReference type="InterPro" id="IPR005321">
    <property type="entry name" value="Peptidase_S58_DmpA"/>
</dbReference>
<dbReference type="CDD" id="cd02253">
    <property type="entry name" value="DmpA"/>
    <property type="match status" value="1"/>
</dbReference>
<gene>
    <name evidence="2" type="ORF">GCM10009765_83960</name>
</gene>
<dbReference type="SUPFAM" id="SSF56266">
    <property type="entry name" value="DmpA/ArgJ-like"/>
    <property type="match status" value="1"/>
</dbReference>
<dbReference type="InterPro" id="IPR016117">
    <property type="entry name" value="ArgJ-like_dom_sf"/>
</dbReference>
<organism evidence="2 3">
    <name type="scientific">Fodinicola feengrottensis</name>
    <dbReference type="NCBI Taxonomy" id="435914"/>
    <lineage>
        <taxon>Bacteria</taxon>
        <taxon>Bacillati</taxon>
        <taxon>Actinomycetota</taxon>
        <taxon>Actinomycetes</taxon>
        <taxon>Mycobacteriales</taxon>
        <taxon>Fodinicola</taxon>
    </lineage>
</organism>
<dbReference type="PANTHER" id="PTHR36512:SF3">
    <property type="entry name" value="BLR5678 PROTEIN"/>
    <property type="match status" value="1"/>
</dbReference>
<sequence length="378" mass="38970">MPDRRRTHQLQIVIGDGRTGPHNAITDVPGVRVGHTTLCHGDGPLVRGRGPVRTGVTIVHPQAGDSFQRPVHAGIHWLNGNGEMTGTAWLVENGLLGSPIGLTNTGSVGVVRDTLTALQCEQDGQQPWTLPVVAETWDGFLNDVGGQHVSPEHVRAAYQNAAGGPVAEGNVGGGTGMVCHDFKGGIGTSSRVVSTVDGPVTVGVLVQANHGIRKRLSILGVPVGEVVDSSVVPVPEMPEAPGVHGAGSIITVVATDAPLSARQCTRLAQRATLAIGRTGGAGENDSGDGVIAFSTAGAGVIPSAGYARQRAGSYQVDVLSDDAIDALFYAVIDATEEAILNAMLAARTMTGRDGVVVHQLPAEVLLRTLADFRRGPLG</sequence>
<evidence type="ECO:0000313" key="2">
    <source>
        <dbReference type="EMBL" id="GAA1723204.1"/>
    </source>
</evidence>
<reference evidence="2 3" key="1">
    <citation type="journal article" date="2019" name="Int. J. Syst. Evol. Microbiol.">
        <title>The Global Catalogue of Microorganisms (GCM) 10K type strain sequencing project: providing services to taxonomists for standard genome sequencing and annotation.</title>
        <authorList>
            <consortium name="The Broad Institute Genomics Platform"/>
            <consortium name="The Broad Institute Genome Sequencing Center for Infectious Disease"/>
            <person name="Wu L."/>
            <person name="Ma J."/>
        </authorList>
    </citation>
    <scope>NUCLEOTIDE SEQUENCE [LARGE SCALE GENOMIC DNA]</scope>
    <source>
        <strain evidence="2 3">JCM 14718</strain>
    </source>
</reference>
<comment type="similarity">
    <text evidence="1">Belongs to the peptidase S58 family.</text>
</comment>
<dbReference type="Gene3D" id="3.60.70.12">
    <property type="entry name" value="L-amino peptidase D-ALA esterase/amidase"/>
    <property type="match status" value="1"/>
</dbReference>
<dbReference type="Proteomes" id="UP001500618">
    <property type="component" value="Unassembled WGS sequence"/>
</dbReference>
<protein>
    <submittedName>
        <fullName evidence="2">P1 family peptidase</fullName>
    </submittedName>
</protein>
<dbReference type="Pfam" id="PF03576">
    <property type="entry name" value="Peptidase_S58"/>
    <property type="match status" value="1"/>
</dbReference>
<name>A0ABN2JD82_9ACTN</name>
<proteinExistence type="inferred from homology"/>
<dbReference type="EMBL" id="BAAANY010000056">
    <property type="protein sequence ID" value="GAA1723204.1"/>
    <property type="molecule type" value="Genomic_DNA"/>
</dbReference>
<evidence type="ECO:0000313" key="3">
    <source>
        <dbReference type="Proteomes" id="UP001500618"/>
    </source>
</evidence>
<dbReference type="RefSeq" id="WP_344315539.1">
    <property type="nucleotide sequence ID" value="NZ_BAAANY010000056.1"/>
</dbReference>
<accession>A0ABN2JD82</accession>